<feature type="region of interest" description="Disordered" evidence="2">
    <location>
        <begin position="43"/>
        <end position="62"/>
    </location>
</feature>
<reference evidence="3" key="2">
    <citation type="submission" date="2020-09" db="EMBL/GenBank/DDBJ databases">
        <title>Reference genome assembly for Australian Ascochyta lentis isolate Al4.</title>
        <authorList>
            <person name="Lee R.C."/>
            <person name="Farfan-Caceres L.M."/>
            <person name="Debler J.W."/>
            <person name="Williams A.H."/>
            <person name="Henares B.M."/>
        </authorList>
    </citation>
    <scope>NUCLEOTIDE SEQUENCE</scope>
    <source>
        <strain evidence="3">Al4</strain>
    </source>
</reference>
<evidence type="ECO:0000256" key="2">
    <source>
        <dbReference type="SAM" id="MobiDB-lite"/>
    </source>
</evidence>
<evidence type="ECO:0000256" key="1">
    <source>
        <dbReference type="SAM" id="Coils"/>
    </source>
</evidence>
<evidence type="ECO:0000313" key="4">
    <source>
        <dbReference type="Proteomes" id="UP000651452"/>
    </source>
</evidence>
<evidence type="ECO:0008006" key="5">
    <source>
        <dbReference type="Google" id="ProtNLM"/>
    </source>
</evidence>
<reference evidence="3" key="1">
    <citation type="submission" date="2018-12" db="EMBL/GenBank/DDBJ databases">
        <authorList>
            <person name="Syme R.A."/>
            <person name="Farfan-Caceres L."/>
            <person name="Lichtenzveig J."/>
        </authorList>
    </citation>
    <scope>NUCLEOTIDE SEQUENCE</scope>
    <source>
        <strain evidence="3">Al4</strain>
    </source>
</reference>
<name>A0A8H7IV15_9PLEO</name>
<protein>
    <recommendedName>
        <fullName evidence="5">C3H1-type domain-containing protein</fullName>
    </recommendedName>
</protein>
<feature type="coiled-coil region" evidence="1">
    <location>
        <begin position="9"/>
        <end position="36"/>
    </location>
</feature>
<keyword evidence="1" id="KW-0175">Coiled coil</keyword>
<dbReference type="AlphaFoldDB" id="A0A8H7IV15"/>
<dbReference type="EMBL" id="RZGK01000021">
    <property type="protein sequence ID" value="KAF9691307.1"/>
    <property type="molecule type" value="Genomic_DNA"/>
</dbReference>
<gene>
    <name evidence="3" type="ORF">EKO04_010715</name>
</gene>
<keyword evidence="4" id="KW-1185">Reference proteome</keyword>
<sequence>MSDFTGKLLAACEDTIRRQTEEIAALRQENLLLDRNTFQPHRGIANNDWDNGNDATLDPEDDDHTVESSLAAFHSMREEVAYRARLTAEAKLELEKTKLKVEKDKRAGEQSKAKYLVDSVKRKLRTLRGEITEKETQLAVKETELDDVTGQLKSIKLELHDAKIEYNTVTATIKHKKVELTNINNLVHTMQNAPNGTIDNSRIGYFQHTTNNHYYQGQPIATSVSPHSGTPVHISQVPVQPQLGTVQQDHHSGATLPLRQRNMRHHAPGYRNNCRFGSTCTIPACRFVHEEQRENLKHIIKTLPWFKG</sequence>
<organism evidence="3 4">
    <name type="scientific">Ascochyta lentis</name>
    <dbReference type="NCBI Taxonomy" id="205686"/>
    <lineage>
        <taxon>Eukaryota</taxon>
        <taxon>Fungi</taxon>
        <taxon>Dikarya</taxon>
        <taxon>Ascomycota</taxon>
        <taxon>Pezizomycotina</taxon>
        <taxon>Dothideomycetes</taxon>
        <taxon>Pleosporomycetidae</taxon>
        <taxon>Pleosporales</taxon>
        <taxon>Pleosporineae</taxon>
        <taxon>Didymellaceae</taxon>
        <taxon>Ascochyta</taxon>
    </lineage>
</organism>
<comment type="caution">
    <text evidence="3">The sequence shown here is derived from an EMBL/GenBank/DDBJ whole genome shotgun (WGS) entry which is preliminary data.</text>
</comment>
<dbReference type="Proteomes" id="UP000651452">
    <property type="component" value="Unassembled WGS sequence"/>
</dbReference>
<evidence type="ECO:0000313" key="3">
    <source>
        <dbReference type="EMBL" id="KAF9691307.1"/>
    </source>
</evidence>
<accession>A0A8H7IV15</accession>
<proteinExistence type="predicted"/>
<feature type="coiled-coil region" evidence="1">
    <location>
        <begin position="117"/>
        <end position="165"/>
    </location>
</feature>